<protein>
    <submittedName>
        <fullName evidence="1">NRDE protein-domain-containing protein</fullName>
    </submittedName>
</protein>
<evidence type="ECO:0000313" key="1">
    <source>
        <dbReference type="EMBL" id="KAJ7364881.1"/>
    </source>
</evidence>
<dbReference type="PANTHER" id="PTHR17985:SF8">
    <property type="entry name" value="TRANSPORT AND GOLGI ORGANIZATION PROTEIN 2 HOMOLOG"/>
    <property type="match status" value="1"/>
</dbReference>
<gene>
    <name evidence="1" type="ORF">DFH08DRAFT_910656</name>
</gene>
<keyword evidence="2" id="KW-1185">Reference proteome</keyword>
<accession>A0AAD7F235</accession>
<comment type="caution">
    <text evidence="1">The sequence shown here is derived from an EMBL/GenBank/DDBJ whole genome shotgun (WGS) entry which is preliminary data.</text>
</comment>
<proteinExistence type="predicted"/>
<dbReference type="GO" id="GO:0005794">
    <property type="term" value="C:Golgi apparatus"/>
    <property type="evidence" value="ECO:0007669"/>
    <property type="project" value="TreeGrafter"/>
</dbReference>
<dbReference type="InterPro" id="IPR008551">
    <property type="entry name" value="TANGO2"/>
</dbReference>
<sequence length="341" mass="36288">MCVAFWTLDHPDYALILCTNRDEFLARPALAAAFHSFGDTAHPNSDSPVNSEGSKASVLSGRDTQAGGTWLGLAPQTGRVALLTNITEPYQRLPSSRGALAPAFLLGQPSAPLEELYPQASYAGFNLLVLEAEWDEAPPAESVSISAAAPTSAVPTRLIHFPHASLVSNNGGGGPLAWRALRADERASGSLSNGLHVRSTGGEAWPKVVQGRVLFADAVRAHDEALREDGKKEGDADAALAHRLFALLRTTAAEPVRAREELRRTICVSPLEIPLDGAQPPSSVPALAKDKAYGTRTASVLLVRRSGEALFVERDVWRLTSEGVKLDASKFDTTTTTTTPP</sequence>
<dbReference type="Proteomes" id="UP001218218">
    <property type="component" value="Unassembled WGS sequence"/>
</dbReference>
<dbReference type="GO" id="GO:0007030">
    <property type="term" value="P:Golgi organization"/>
    <property type="evidence" value="ECO:0007669"/>
    <property type="project" value="TreeGrafter"/>
</dbReference>
<dbReference type="GO" id="GO:0009306">
    <property type="term" value="P:protein secretion"/>
    <property type="evidence" value="ECO:0007669"/>
    <property type="project" value="TreeGrafter"/>
</dbReference>
<organism evidence="1 2">
    <name type="scientific">Mycena albidolilacea</name>
    <dbReference type="NCBI Taxonomy" id="1033008"/>
    <lineage>
        <taxon>Eukaryota</taxon>
        <taxon>Fungi</taxon>
        <taxon>Dikarya</taxon>
        <taxon>Basidiomycota</taxon>
        <taxon>Agaricomycotina</taxon>
        <taxon>Agaricomycetes</taxon>
        <taxon>Agaricomycetidae</taxon>
        <taxon>Agaricales</taxon>
        <taxon>Marasmiineae</taxon>
        <taxon>Mycenaceae</taxon>
        <taxon>Mycena</taxon>
    </lineage>
</organism>
<dbReference type="EMBL" id="JARIHO010000003">
    <property type="protein sequence ID" value="KAJ7364881.1"/>
    <property type="molecule type" value="Genomic_DNA"/>
</dbReference>
<dbReference type="PANTHER" id="PTHR17985">
    <property type="entry name" value="SER/THR-RICH PROTEIN T10 IN DGCR REGION"/>
    <property type="match status" value="1"/>
</dbReference>
<reference evidence="1" key="1">
    <citation type="submission" date="2023-03" db="EMBL/GenBank/DDBJ databases">
        <title>Massive genome expansion in bonnet fungi (Mycena s.s.) driven by repeated elements and novel gene families across ecological guilds.</title>
        <authorList>
            <consortium name="Lawrence Berkeley National Laboratory"/>
            <person name="Harder C.B."/>
            <person name="Miyauchi S."/>
            <person name="Viragh M."/>
            <person name="Kuo A."/>
            <person name="Thoen E."/>
            <person name="Andreopoulos B."/>
            <person name="Lu D."/>
            <person name="Skrede I."/>
            <person name="Drula E."/>
            <person name="Henrissat B."/>
            <person name="Morin E."/>
            <person name="Kohler A."/>
            <person name="Barry K."/>
            <person name="LaButti K."/>
            <person name="Morin E."/>
            <person name="Salamov A."/>
            <person name="Lipzen A."/>
            <person name="Mereny Z."/>
            <person name="Hegedus B."/>
            <person name="Baldrian P."/>
            <person name="Stursova M."/>
            <person name="Weitz H."/>
            <person name="Taylor A."/>
            <person name="Grigoriev I.V."/>
            <person name="Nagy L.G."/>
            <person name="Martin F."/>
            <person name="Kauserud H."/>
        </authorList>
    </citation>
    <scope>NUCLEOTIDE SEQUENCE</scope>
    <source>
        <strain evidence="1">CBHHK002</strain>
    </source>
</reference>
<evidence type="ECO:0000313" key="2">
    <source>
        <dbReference type="Proteomes" id="UP001218218"/>
    </source>
</evidence>
<dbReference type="AlphaFoldDB" id="A0AAD7F235"/>
<dbReference type="Pfam" id="PF05742">
    <property type="entry name" value="TANGO2"/>
    <property type="match status" value="1"/>
</dbReference>
<name>A0AAD7F235_9AGAR</name>